<keyword evidence="9" id="KW-1185">Reference proteome</keyword>
<keyword evidence="6 7" id="KW-0472">Membrane</keyword>
<evidence type="ECO:0000256" key="1">
    <source>
        <dbReference type="ARBA" id="ARBA00004651"/>
    </source>
</evidence>
<accession>A0ABQ6PC82</accession>
<keyword evidence="5 7" id="KW-1133">Transmembrane helix</keyword>
<keyword evidence="3" id="KW-1003">Cell membrane</keyword>
<evidence type="ECO:0000256" key="6">
    <source>
        <dbReference type="ARBA" id="ARBA00023136"/>
    </source>
</evidence>
<gene>
    <name evidence="8" type="ORF">NUTIK01_32530</name>
</gene>
<dbReference type="PANTHER" id="PTHR43141:SF4">
    <property type="entry name" value="CYTOCHROME BD2 SUBUNIT II"/>
    <property type="match status" value="1"/>
</dbReference>
<comment type="subcellular location">
    <subcellularLocation>
        <location evidence="1">Cell membrane</location>
        <topology evidence="1">Multi-pass membrane protein</topology>
    </subcellularLocation>
</comment>
<organism evidence="8 9">
    <name type="scientific">Novosphingobium pituita</name>
    <dbReference type="NCBI Taxonomy" id="3056842"/>
    <lineage>
        <taxon>Bacteria</taxon>
        <taxon>Pseudomonadati</taxon>
        <taxon>Pseudomonadota</taxon>
        <taxon>Alphaproteobacteria</taxon>
        <taxon>Sphingomonadales</taxon>
        <taxon>Sphingomonadaceae</taxon>
        <taxon>Novosphingobium</taxon>
    </lineage>
</organism>
<comment type="similarity">
    <text evidence="2">Belongs to the cytochrome ubiquinol oxidase subunit 2 family.</text>
</comment>
<keyword evidence="4 7" id="KW-0812">Transmembrane</keyword>
<name>A0ABQ6PC82_9SPHN</name>
<proteinExistence type="inferred from homology"/>
<feature type="transmembrane region" description="Helical" evidence="7">
    <location>
        <begin position="20"/>
        <end position="42"/>
    </location>
</feature>
<comment type="caution">
    <text evidence="8">The sequence shown here is derived from an EMBL/GenBank/DDBJ whole genome shotgun (WGS) entry which is preliminary data.</text>
</comment>
<evidence type="ECO:0000256" key="5">
    <source>
        <dbReference type="ARBA" id="ARBA00022989"/>
    </source>
</evidence>
<evidence type="ECO:0000313" key="8">
    <source>
        <dbReference type="EMBL" id="GMM62476.1"/>
    </source>
</evidence>
<dbReference type="EMBL" id="BTFW01000002">
    <property type="protein sequence ID" value="GMM62476.1"/>
    <property type="molecule type" value="Genomic_DNA"/>
</dbReference>
<reference evidence="8 9" key="1">
    <citation type="submission" date="2023-06" db="EMBL/GenBank/DDBJ databases">
        <title>Draft genome sequence of Novosphingobium sp. strain IK01.</title>
        <authorList>
            <person name="Hatamoto M."/>
            <person name="Ikarashi T."/>
            <person name="Yamaguchi T."/>
        </authorList>
    </citation>
    <scope>NUCLEOTIDE SEQUENCE [LARGE SCALE GENOMIC DNA]</scope>
    <source>
        <strain evidence="8 9">IK01</strain>
    </source>
</reference>
<evidence type="ECO:0000313" key="9">
    <source>
        <dbReference type="Proteomes" id="UP001187221"/>
    </source>
</evidence>
<dbReference type="PANTHER" id="PTHR43141">
    <property type="entry name" value="CYTOCHROME BD2 SUBUNIT II"/>
    <property type="match status" value="1"/>
</dbReference>
<evidence type="ECO:0000256" key="2">
    <source>
        <dbReference type="ARBA" id="ARBA00007543"/>
    </source>
</evidence>
<sequence length="52" mass="5682">MPQSLTIWQAAAPAQSQVFMLVGAAVIIPTILAYTGWAYWVFRGKVAAEGYH</sequence>
<evidence type="ECO:0000256" key="7">
    <source>
        <dbReference type="SAM" id="Phobius"/>
    </source>
</evidence>
<evidence type="ECO:0000256" key="4">
    <source>
        <dbReference type="ARBA" id="ARBA00022692"/>
    </source>
</evidence>
<dbReference type="InterPro" id="IPR003317">
    <property type="entry name" value="Cyt-d_oxidase_su2"/>
</dbReference>
<dbReference type="Pfam" id="PF02322">
    <property type="entry name" value="Cyt_bd_oxida_II"/>
    <property type="match status" value="1"/>
</dbReference>
<evidence type="ECO:0000256" key="3">
    <source>
        <dbReference type="ARBA" id="ARBA00022475"/>
    </source>
</evidence>
<protein>
    <submittedName>
        <fullName evidence="8">Uncharacterized protein</fullName>
    </submittedName>
</protein>
<dbReference type="Proteomes" id="UP001187221">
    <property type="component" value="Unassembled WGS sequence"/>
</dbReference>